<dbReference type="PANTHER" id="PTHR43685:SF2">
    <property type="entry name" value="GLYCOSYLTRANSFERASE 2-LIKE DOMAIN-CONTAINING PROTEIN"/>
    <property type="match status" value="1"/>
</dbReference>
<proteinExistence type="predicted"/>
<dbReference type="InterPro" id="IPR029044">
    <property type="entry name" value="Nucleotide-diphossugar_trans"/>
</dbReference>
<protein>
    <recommendedName>
        <fullName evidence="3">Glycosyl transferase family 2</fullName>
    </recommendedName>
</protein>
<keyword evidence="2" id="KW-1185">Reference proteome</keyword>
<dbReference type="InterPro" id="IPR050834">
    <property type="entry name" value="Glycosyltransf_2"/>
</dbReference>
<organism evidence="1 2">
    <name type="scientific">Pseudoclavibacter helvolus</name>
    <dbReference type="NCBI Taxonomy" id="255205"/>
    <lineage>
        <taxon>Bacteria</taxon>
        <taxon>Bacillati</taxon>
        <taxon>Actinomycetota</taxon>
        <taxon>Actinomycetes</taxon>
        <taxon>Micrococcales</taxon>
        <taxon>Microbacteriaceae</taxon>
        <taxon>Pseudoclavibacter</taxon>
    </lineage>
</organism>
<dbReference type="AlphaFoldDB" id="A0A7W4YFE2"/>
<gene>
    <name evidence="1" type="ORF">FHX72_002665</name>
</gene>
<reference evidence="1 2" key="1">
    <citation type="submission" date="2020-08" db="EMBL/GenBank/DDBJ databases">
        <title>Sequencing the genomes of 1000 actinobacteria strains.</title>
        <authorList>
            <person name="Klenk H.-P."/>
        </authorList>
    </citation>
    <scope>NUCLEOTIDE SEQUENCE [LARGE SCALE GENOMIC DNA]</scope>
    <source>
        <strain evidence="1 2">DSM 20419</strain>
    </source>
</reference>
<dbReference type="Proteomes" id="UP000545286">
    <property type="component" value="Unassembled WGS sequence"/>
</dbReference>
<dbReference type="SUPFAM" id="SSF53448">
    <property type="entry name" value="Nucleotide-diphospho-sugar transferases"/>
    <property type="match status" value="1"/>
</dbReference>
<dbReference type="GO" id="GO:0044010">
    <property type="term" value="P:single-species biofilm formation"/>
    <property type="evidence" value="ECO:0007669"/>
    <property type="project" value="TreeGrafter"/>
</dbReference>
<comment type="caution">
    <text evidence="1">The sequence shown here is derived from an EMBL/GenBank/DDBJ whole genome shotgun (WGS) entry which is preliminary data.</text>
</comment>
<accession>A0A7W4YFE2</accession>
<evidence type="ECO:0000313" key="2">
    <source>
        <dbReference type="Proteomes" id="UP000545286"/>
    </source>
</evidence>
<evidence type="ECO:0008006" key="3">
    <source>
        <dbReference type="Google" id="ProtNLM"/>
    </source>
</evidence>
<dbReference type="Gene3D" id="3.90.550.10">
    <property type="entry name" value="Spore Coat Polysaccharide Biosynthesis Protein SpsA, Chain A"/>
    <property type="match status" value="1"/>
</dbReference>
<evidence type="ECO:0000313" key="1">
    <source>
        <dbReference type="EMBL" id="MBB2958519.1"/>
    </source>
</evidence>
<name>A0A7W4YFE2_9MICO</name>
<dbReference type="PANTHER" id="PTHR43685">
    <property type="entry name" value="GLYCOSYLTRANSFERASE"/>
    <property type="match status" value="1"/>
</dbReference>
<dbReference type="EMBL" id="JACHWJ010000004">
    <property type="protein sequence ID" value="MBB2958519.1"/>
    <property type="molecule type" value="Genomic_DNA"/>
</dbReference>
<sequence>MDADDRLEPGSVALAAAVLDEDSRVGVVAGAQRLIGARSGENPCAYNGIDSMLKATTIPNISMFRRQDWDAAGGYPEQLKLGEDWAFWMRILKLGREVKVLPQVLHEYRISAAQTTAKFDPINFALAQNLVLQENLELYAKHPESLAADLVDARMLLAHYRENYRLVDLTKKRVAKLLRR</sequence>